<evidence type="ECO:0000256" key="1">
    <source>
        <dbReference type="ARBA" id="ARBA00022536"/>
    </source>
</evidence>
<feature type="disulfide bond" evidence="4">
    <location>
        <begin position="182"/>
        <end position="191"/>
    </location>
</feature>
<keyword evidence="2" id="KW-0677">Repeat</keyword>
<dbReference type="GeneID" id="105436503"/>
<keyword evidence="9" id="KW-1185">Reference proteome</keyword>
<dbReference type="AlphaFoldDB" id="A0A7M7NBS7"/>
<feature type="transmembrane region" description="Helical" evidence="6">
    <location>
        <begin position="42"/>
        <end position="61"/>
    </location>
</feature>
<dbReference type="Gene3D" id="2.10.25.10">
    <property type="entry name" value="Laminin"/>
    <property type="match status" value="1"/>
</dbReference>
<name>A0A7M7NBS7_STRPU</name>
<dbReference type="CDD" id="cd00054">
    <property type="entry name" value="EGF_CA"/>
    <property type="match status" value="1"/>
</dbReference>
<dbReference type="InParanoid" id="A0A7M7NBS7"/>
<organism evidence="8 9">
    <name type="scientific">Strongylocentrotus purpuratus</name>
    <name type="common">Purple sea urchin</name>
    <dbReference type="NCBI Taxonomy" id="7668"/>
    <lineage>
        <taxon>Eukaryota</taxon>
        <taxon>Metazoa</taxon>
        <taxon>Echinodermata</taxon>
        <taxon>Eleutherozoa</taxon>
        <taxon>Echinozoa</taxon>
        <taxon>Echinoidea</taxon>
        <taxon>Euechinoidea</taxon>
        <taxon>Echinacea</taxon>
        <taxon>Camarodonta</taxon>
        <taxon>Echinidea</taxon>
        <taxon>Strongylocentrotidae</taxon>
        <taxon>Strongylocentrotus</taxon>
    </lineage>
</organism>
<dbReference type="PANTHER" id="PTHR11576">
    <property type="entry name" value="ZONA PELLUCIDA SPERM-BINDING PROTEIN 3"/>
    <property type="match status" value="1"/>
</dbReference>
<keyword evidence="6" id="KW-0472">Membrane</keyword>
<comment type="caution">
    <text evidence="4">Lacks conserved residue(s) required for the propagation of feature annotation.</text>
</comment>
<keyword evidence="1 4" id="KW-0245">EGF-like domain</keyword>
<dbReference type="PROSITE" id="PS01186">
    <property type="entry name" value="EGF_2"/>
    <property type="match status" value="1"/>
</dbReference>
<dbReference type="PROSITE" id="PS00022">
    <property type="entry name" value="EGF_1"/>
    <property type="match status" value="1"/>
</dbReference>
<accession>A0A7M7NBS7</accession>
<evidence type="ECO:0000256" key="6">
    <source>
        <dbReference type="SAM" id="Phobius"/>
    </source>
</evidence>
<reference evidence="9" key="1">
    <citation type="submission" date="2015-02" db="EMBL/GenBank/DDBJ databases">
        <title>Genome sequencing for Strongylocentrotus purpuratus.</title>
        <authorList>
            <person name="Murali S."/>
            <person name="Liu Y."/>
            <person name="Vee V."/>
            <person name="English A."/>
            <person name="Wang M."/>
            <person name="Skinner E."/>
            <person name="Han Y."/>
            <person name="Muzny D.M."/>
            <person name="Worley K.C."/>
            <person name="Gibbs R.A."/>
        </authorList>
    </citation>
    <scope>NUCLEOTIDE SEQUENCE</scope>
</reference>
<dbReference type="EnsemblMetazoa" id="XM_030978510">
    <property type="protein sequence ID" value="XP_030834370"/>
    <property type="gene ID" value="LOC105436503"/>
</dbReference>
<dbReference type="KEGG" id="spu:105436503"/>
<protein>
    <recommendedName>
        <fullName evidence="7">EGF-like domain-containing protein</fullName>
    </recommendedName>
</protein>
<keyword evidence="6" id="KW-0812">Transmembrane</keyword>
<keyword evidence="3 4" id="KW-1015">Disulfide bond</keyword>
<evidence type="ECO:0000256" key="3">
    <source>
        <dbReference type="ARBA" id="ARBA00023157"/>
    </source>
</evidence>
<dbReference type="InterPro" id="IPR013032">
    <property type="entry name" value="EGF-like_CS"/>
</dbReference>
<keyword evidence="6" id="KW-1133">Transmembrane helix</keyword>
<feature type="region of interest" description="Disordered" evidence="5">
    <location>
        <begin position="276"/>
        <end position="312"/>
    </location>
</feature>
<dbReference type="OrthoDB" id="2015116at2759"/>
<dbReference type="Gene3D" id="2.60.40.3210">
    <property type="entry name" value="Zona pellucida, ZP-N domain"/>
    <property type="match status" value="1"/>
</dbReference>
<evidence type="ECO:0000313" key="8">
    <source>
        <dbReference type="EnsemblMetazoa" id="XP_030834370"/>
    </source>
</evidence>
<feature type="transmembrane region" description="Helical" evidence="6">
    <location>
        <begin position="66"/>
        <end position="89"/>
    </location>
</feature>
<evidence type="ECO:0000313" key="9">
    <source>
        <dbReference type="Proteomes" id="UP000007110"/>
    </source>
</evidence>
<feature type="disulfide bond" evidence="4">
    <location>
        <begin position="165"/>
        <end position="175"/>
    </location>
</feature>
<dbReference type="InterPro" id="IPR000742">
    <property type="entry name" value="EGF"/>
</dbReference>
<evidence type="ECO:0000259" key="7">
    <source>
        <dbReference type="PROSITE" id="PS50026"/>
    </source>
</evidence>
<evidence type="ECO:0000256" key="4">
    <source>
        <dbReference type="PROSITE-ProRule" id="PRU00076"/>
    </source>
</evidence>
<reference evidence="8" key="2">
    <citation type="submission" date="2021-01" db="UniProtKB">
        <authorList>
            <consortium name="EnsemblMetazoa"/>
        </authorList>
    </citation>
    <scope>IDENTIFICATION</scope>
</reference>
<proteinExistence type="predicted"/>
<dbReference type="SMART" id="SM00181">
    <property type="entry name" value="EGF"/>
    <property type="match status" value="2"/>
</dbReference>
<feature type="transmembrane region" description="Helical" evidence="6">
    <location>
        <begin position="328"/>
        <end position="349"/>
    </location>
</feature>
<dbReference type="PANTHER" id="PTHR11576:SF22">
    <property type="entry name" value="ONCOPROTEIN INDUCED TRANSCRIPT 3"/>
    <property type="match status" value="1"/>
</dbReference>
<evidence type="ECO:0000256" key="2">
    <source>
        <dbReference type="ARBA" id="ARBA00022737"/>
    </source>
</evidence>
<sequence length="371" mass="41058">MVQWQYTRFSIGDHPRTSSVTNMLLRLQWPILEERRAQYKLIMMYLFIIVTIIITIIIVMINANIIIIITITTMFIINTSITIIVGMYYPDGTLRHLELTLDDLVTGSNYGVQGSWLFEVSDTFREIGKVLCEPTNPCLNEGTCENDTCVCPEGFSGNFCHLDGCDNRCLNGASCEQGNCTCPAGFGGDFCQDKLTFVECGSTSMTVNIDERLVPGEASAVHFKDRSCSGVKNDSTNEITLTTEYNQCGTIIEVYIHCSVKVCGAEEAQLLRDAECPADIEPPPPARKRRSSSVMSTQTISNGPIRIRRSTSDMATNVTTDVASFNPFAMLLLGMIATLVAMAILMGVVKLARFKPDIRYQQVPIESMEGI</sequence>
<dbReference type="Pfam" id="PF12661">
    <property type="entry name" value="hEGF"/>
    <property type="match status" value="2"/>
</dbReference>
<dbReference type="RefSeq" id="XP_030834370.1">
    <property type="nucleotide sequence ID" value="XM_030978510.1"/>
</dbReference>
<evidence type="ECO:0000256" key="5">
    <source>
        <dbReference type="SAM" id="MobiDB-lite"/>
    </source>
</evidence>
<feature type="domain" description="EGF-like" evidence="7">
    <location>
        <begin position="161"/>
        <end position="192"/>
    </location>
</feature>
<dbReference type="Proteomes" id="UP000007110">
    <property type="component" value="Unassembled WGS sequence"/>
</dbReference>
<dbReference type="PROSITE" id="PS50026">
    <property type="entry name" value="EGF_3"/>
    <property type="match status" value="1"/>
</dbReference>